<dbReference type="InterPro" id="IPR029058">
    <property type="entry name" value="AB_hydrolase_fold"/>
</dbReference>
<dbReference type="PRINTS" id="PR00111">
    <property type="entry name" value="ABHYDROLASE"/>
</dbReference>
<dbReference type="Proteomes" id="UP000199529">
    <property type="component" value="Unassembled WGS sequence"/>
</dbReference>
<evidence type="ECO:0000313" key="2">
    <source>
        <dbReference type="EMBL" id="SDZ33107.1"/>
    </source>
</evidence>
<evidence type="ECO:0000259" key="1">
    <source>
        <dbReference type="Pfam" id="PF00561"/>
    </source>
</evidence>
<dbReference type="Pfam" id="PF00561">
    <property type="entry name" value="Abhydrolase_1"/>
    <property type="match status" value="1"/>
</dbReference>
<name>A0A1H3S5T3_9PSEU</name>
<dbReference type="STRING" id="418495.SAMN05216215_106050"/>
<protein>
    <submittedName>
        <fullName evidence="2">3-oxoadipate enol-lactonase</fullName>
    </submittedName>
</protein>
<dbReference type="AlphaFoldDB" id="A0A1H3S5T3"/>
<accession>A0A1H3S5T3</accession>
<dbReference type="RefSeq" id="WP_093276185.1">
    <property type="nucleotide sequence ID" value="NZ_FNOK01000060.1"/>
</dbReference>
<dbReference type="GO" id="GO:0003824">
    <property type="term" value="F:catalytic activity"/>
    <property type="evidence" value="ECO:0007669"/>
    <property type="project" value="UniProtKB-ARBA"/>
</dbReference>
<dbReference type="InterPro" id="IPR000073">
    <property type="entry name" value="AB_hydrolase_1"/>
</dbReference>
<proteinExistence type="predicted"/>
<dbReference type="PANTHER" id="PTHR43433">
    <property type="entry name" value="HYDROLASE, ALPHA/BETA FOLD FAMILY PROTEIN"/>
    <property type="match status" value="1"/>
</dbReference>
<dbReference type="Gene3D" id="3.40.50.1820">
    <property type="entry name" value="alpha/beta hydrolase"/>
    <property type="match status" value="1"/>
</dbReference>
<reference evidence="3" key="1">
    <citation type="submission" date="2016-10" db="EMBL/GenBank/DDBJ databases">
        <authorList>
            <person name="Varghese N."/>
            <person name="Submissions S."/>
        </authorList>
    </citation>
    <scope>NUCLEOTIDE SEQUENCE [LARGE SCALE GENOMIC DNA]</scope>
    <source>
        <strain evidence="3">CGMCC 4.3530</strain>
    </source>
</reference>
<dbReference type="SUPFAM" id="SSF53474">
    <property type="entry name" value="alpha/beta-Hydrolases"/>
    <property type="match status" value="1"/>
</dbReference>
<sequence length="270" mass="28420">MTEHFTAADGARLAYRIVGDGAENIVLVHSLALDGSWFEPLAEQLGAEFRCVIPDVRGHGCSEGQPDQISLARFADDITQLLDHLAVHRASVLGISLGGMVAQAFAARHPQRVDKVVLIATAGSFNDAAREGNAARAQAALAPNGIAAMADATLGRWFGDQPQHDESISALAARAREQYLGSDPQVHAATLTSMTAVGDFQVPPDLPTLVIGGQEDVSTPRTVVEQLAAGIPQARLAFVPGGHLTAFTHPTPVAAMLTEFLAQRDPEVAN</sequence>
<dbReference type="EMBL" id="FNOK01000060">
    <property type="protein sequence ID" value="SDZ33107.1"/>
    <property type="molecule type" value="Genomic_DNA"/>
</dbReference>
<keyword evidence="3" id="KW-1185">Reference proteome</keyword>
<gene>
    <name evidence="2" type="ORF">SAMN05216215_106050</name>
</gene>
<dbReference type="InterPro" id="IPR050471">
    <property type="entry name" value="AB_hydrolase"/>
</dbReference>
<organism evidence="2 3">
    <name type="scientific">Saccharopolyspora shandongensis</name>
    <dbReference type="NCBI Taxonomy" id="418495"/>
    <lineage>
        <taxon>Bacteria</taxon>
        <taxon>Bacillati</taxon>
        <taxon>Actinomycetota</taxon>
        <taxon>Actinomycetes</taxon>
        <taxon>Pseudonocardiales</taxon>
        <taxon>Pseudonocardiaceae</taxon>
        <taxon>Saccharopolyspora</taxon>
    </lineage>
</organism>
<feature type="domain" description="AB hydrolase-1" evidence="1">
    <location>
        <begin position="25"/>
        <end position="160"/>
    </location>
</feature>
<dbReference type="PANTHER" id="PTHR43433:SF1">
    <property type="entry name" value="BLL5160 PROTEIN"/>
    <property type="match status" value="1"/>
</dbReference>
<evidence type="ECO:0000313" key="3">
    <source>
        <dbReference type="Proteomes" id="UP000199529"/>
    </source>
</evidence>
<dbReference type="OrthoDB" id="9804723at2"/>